<dbReference type="InterPro" id="IPR029480">
    <property type="entry name" value="Transpos_assoc"/>
</dbReference>
<feature type="domain" description="Transposase-associated" evidence="1">
    <location>
        <begin position="3"/>
        <end position="63"/>
    </location>
</feature>
<accession>A0AAV5MJU2</accession>
<dbReference type="InterPro" id="IPR004242">
    <property type="entry name" value="Transposase_21"/>
</dbReference>
<dbReference type="Proteomes" id="UP001054252">
    <property type="component" value="Unassembled WGS sequence"/>
</dbReference>
<dbReference type="Pfam" id="PF13963">
    <property type="entry name" value="Transpos_assoc"/>
    <property type="match status" value="1"/>
</dbReference>
<evidence type="ECO:0000313" key="3">
    <source>
        <dbReference type="Proteomes" id="UP001054252"/>
    </source>
</evidence>
<organism evidence="2 3">
    <name type="scientific">Rubroshorea leprosula</name>
    <dbReference type="NCBI Taxonomy" id="152421"/>
    <lineage>
        <taxon>Eukaryota</taxon>
        <taxon>Viridiplantae</taxon>
        <taxon>Streptophyta</taxon>
        <taxon>Embryophyta</taxon>
        <taxon>Tracheophyta</taxon>
        <taxon>Spermatophyta</taxon>
        <taxon>Magnoliopsida</taxon>
        <taxon>eudicotyledons</taxon>
        <taxon>Gunneridae</taxon>
        <taxon>Pentapetalae</taxon>
        <taxon>rosids</taxon>
        <taxon>malvids</taxon>
        <taxon>Malvales</taxon>
        <taxon>Dipterocarpaceae</taxon>
        <taxon>Rubroshorea</taxon>
    </lineage>
</organism>
<dbReference type="PANTHER" id="PTHR10775">
    <property type="entry name" value="OS08G0208400 PROTEIN"/>
    <property type="match status" value="1"/>
</dbReference>
<dbReference type="Pfam" id="PF02992">
    <property type="entry name" value="Transposase_21"/>
    <property type="match status" value="2"/>
</dbReference>
<name>A0AAV5MJU2_9ROSI</name>
<comment type="caution">
    <text evidence="2">The sequence shown here is derived from an EMBL/GenBank/DDBJ whole genome shotgun (WGS) entry which is preliminary data.</text>
</comment>
<protein>
    <recommendedName>
        <fullName evidence="1">Transposase-associated domain-containing protein</fullName>
    </recommendedName>
</protein>
<reference evidence="2 3" key="1">
    <citation type="journal article" date="2021" name="Commun. Biol.">
        <title>The genome of Shorea leprosula (Dipterocarpaceae) highlights the ecological relevance of drought in aseasonal tropical rainforests.</title>
        <authorList>
            <person name="Ng K.K.S."/>
            <person name="Kobayashi M.J."/>
            <person name="Fawcett J.A."/>
            <person name="Hatakeyama M."/>
            <person name="Paape T."/>
            <person name="Ng C.H."/>
            <person name="Ang C.C."/>
            <person name="Tnah L.H."/>
            <person name="Lee C.T."/>
            <person name="Nishiyama T."/>
            <person name="Sese J."/>
            <person name="O'Brien M.J."/>
            <person name="Copetti D."/>
            <person name="Mohd Noor M.I."/>
            <person name="Ong R.C."/>
            <person name="Putra M."/>
            <person name="Sireger I.Z."/>
            <person name="Indrioko S."/>
            <person name="Kosugi Y."/>
            <person name="Izuno A."/>
            <person name="Isagi Y."/>
            <person name="Lee S.L."/>
            <person name="Shimizu K.K."/>
        </authorList>
    </citation>
    <scope>NUCLEOTIDE SEQUENCE [LARGE SCALE GENOMIC DNA]</scope>
    <source>
        <strain evidence="2">214</strain>
    </source>
</reference>
<dbReference type="PANTHER" id="PTHR10775:SF182">
    <property type="entry name" value="TRANSPOSON, EN_SPM-LIKE, TRANSPOSASE-ASSOCIATED DOMAIN PROTEIN-RELATED"/>
    <property type="match status" value="1"/>
</dbReference>
<sequence>MTYVRRAMRFILFASNHLDEDGKITCPCMICVNGQSMYPQDVFDHIICNAFLRGYVNWGLHGEGVGSSTPEVEINKQDEGFLHDIHGLLSDAFGMHAANTNINGGMNIDLDGTCIETRDDHGQYSQFESSDADMFFKLLKEAEQELYPNCKMSKLPFLVRLYHIKCLNGWSNKSLSMLLELLKEALLDGNTLPTTYNEMKKIFLGLGLRYEKIHACPNGCVLFWKDCENQQECDVCGASRWKESSVVVEDKGENFSSTKKKNIPAKVLRWFPLKPRLQRLFMCSKTASLMKWHEEGCTKDGLMRHPTNSPAWKDLDSQHPEFSADPCNVRLGLASDGFNPFGMMTVSHSTWTPLTEELKELWDEGLKTCDVSVNQNFIMRAVVLWTISDLPRLSSLSGYSARGMNACLYYEADHIYRQDAQSFDGTCETCPAPMRLTGSEALRQLECIEDEYNNGSMQPWKRKSIFFQLPYWEHLLLRHNIDVMHTVKNIFDNTCGTITGQQGKSKDNYKA</sequence>
<gene>
    <name evidence="2" type="ORF">SLEP1_g56806</name>
</gene>
<evidence type="ECO:0000259" key="1">
    <source>
        <dbReference type="Pfam" id="PF13963"/>
    </source>
</evidence>
<proteinExistence type="predicted"/>
<evidence type="ECO:0000313" key="2">
    <source>
        <dbReference type="EMBL" id="GKV50090.1"/>
    </source>
</evidence>
<keyword evidence="3" id="KW-1185">Reference proteome</keyword>
<dbReference type="EMBL" id="BPVZ01000338">
    <property type="protein sequence ID" value="GKV50090.1"/>
    <property type="molecule type" value="Genomic_DNA"/>
</dbReference>
<dbReference type="AlphaFoldDB" id="A0AAV5MJU2"/>